<dbReference type="EMBL" id="JAUTXU010000050">
    <property type="protein sequence ID" value="KAK3715233.1"/>
    <property type="molecule type" value="Genomic_DNA"/>
</dbReference>
<protein>
    <submittedName>
        <fullName evidence="1">Uncharacterized protein</fullName>
    </submittedName>
</protein>
<evidence type="ECO:0000313" key="1">
    <source>
        <dbReference type="EMBL" id="KAK3715233.1"/>
    </source>
</evidence>
<organism evidence="1 2">
    <name type="scientific">Vermiconidia calcicola</name>
    <dbReference type="NCBI Taxonomy" id="1690605"/>
    <lineage>
        <taxon>Eukaryota</taxon>
        <taxon>Fungi</taxon>
        <taxon>Dikarya</taxon>
        <taxon>Ascomycota</taxon>
        <taxon>Pezizomycotina</taxon>
        <taxon>Dothideomycetes</taxon>
        <taxon>Dothideomycetidae</taxon>
        <taxon>Mycosphaerellales</taxon>
        <taxon>Extremaceae</taxon>
        <taxon>Vermiconidia</taxon>
    </lineage>
</organism>
<reference evidence="1" key="1">
    <citation type="submission" date="2023-07" db="EMBL/GenBank/DDBJ databases">
        <title>Black Yeasts Isolated from many extreme environments.</title>
        <authorList>
            <person name="Coleine C."/>
            <person name="Stajich J.E."/>
            <person name="Selbmann L."/>
        </authorList>
    </citation>
    <scope>NUCLEOTIDE SEQUENCE</scope>
    <source>
        <strain evidence="1">CCFEE 5714</strain>
    </source>
</reference>
<name>A0ACC3NF73_9PEZI</name>
<dbReference type="Proteomes" id="UP001281147">
    <property type="component" value="Unassembled WGS sequence"/>
</dbReference>
<accession>A0ACC3NF73</accession>
<proteinExistence type="predicted"/>
<keyword evidence="2" id="KW-1185">Reference proteome</keyword>
<sequence>MAETGKQHNTYLPGHKDVKHHELRTAENCAAYLLPTLQMMAKENPSLALLDVGAGSGTISTSLARYLPHGQVTGVDLSEDILRSAAQHAEEVGAKNCHFQTGSVYQLPFPDGTFDVVHTHQMLCHLDSPVEALTELLRVTKRGGIVSIRETDMRTWSFWPMLPALERFFKIQLATHEAAGGTNAAGPQLISWALKAGAKREQVTMTQGSWCYSEPVEKQIWGTSWAQRVRAGEVGKKALDMGLAKKADLEEMAQAWEEWAQAEDACFACLHGEILIRK</sequence>
<comment type="caution">
    <text evidence="1">The sequence shown here is derived from an EMBL/GenBank/DDBJ whole genome shotgun (WGS) entry which is preliminary data.</text>
</comment>
<gene>
    <name evidence="1" type="ORF">LTR37_007200</name>
</gene>
<evidence type="ECO:0000313" key="2">
    <source>
        <dbReference type="Proteomes" id="UP001281147"/>
    </source>
</evidence>